<comment type="caution">
    <text evidence="1">The sequence shown here is derived from an EMBL/GenBank/DDBJ whole genome shotgun (WGS) entry which is preliminary data.</text>
</comment>
<dbReference type="Proteomes" id="UP000263486">
    <property type="component" value="Unassembled WGS sequence"/>
</dbReference>
<dbReference type="EMBL" id="QUAJ01000018">
    <property type="protein sequence ID" value="REI40602.1"/>
    <property type="molecule type" value="Genomic_DNA"/>
</dbReference>
<organism evidence="1 2">
    <name type="scientific">Psychrilyobacter piezotolerans</name>
    <dbReference type="NCBI Taxonomy" id="2293438"/>
    <lineage>
        <taxon>Bacteria</taxon>
        <taxon>Fusobacteriati</taxon>
        <taxon>Fusobacteriota</taxon>
        <taxon>Fusobacteriia</taxon>
        <taxon>Fusobacteriales</taxon>
        <taxon>Fusobacteriaceae</taxon>
        <taxon>Psychrilyobacter</taxon>
    </lineage>
</organism>
<keyword evidence="2" id="KW-1185">Reference proteome</keyword>
<evidence type="ECO:0000313" key="1">
    <source>
        <dbReference type="EMBL" id="REI40602.1"/>
    </source>
</evidence>
<sequence>MRKMIIFTFLAITIFTYSEVTEIVRDSEGKLIVEDAGVKNSQKNYSDINYSDINDSEAKEIVEDAEGKEMVKDTKVTNPQKNYYAVNDSEAKEIVKDAEGKNIVLKEDKTWEPEKEVESKKEFEKKVKLSNVELSPKRSDGRSLTGSITNKSRKKLEYVTYNVIWKIDGQYSIVKTFTIKNLDYNETKEFNKRIHLKGISGRDYKIEILDFEWED</sequence>
<reference evidence="1 2" key="1">
    <citation type="submission" date="2018-08" db="EMBL/GenBank/DDBJ databases">
        <title>Draft genome sequence of Psychrilyobacter sp. strain SD5 isolated from Black Sea water.</title>
        <authorList>
            <person name="Yadav S."/>
            <person name="Villanueva L."/>
            <person name="Damste J.S.S."/>
        </authorList>
    </citation>
    <scope>NUCLEOTIDE SEQUENCE [LARGE SCALE GENOMIC DNA]</scope>
    <source>
        <strain evidence="1 2">SD5</strain>
    </source>
</reference>
<accession>A0ABX9KFN8</accession>
<name>A0ABX9KFN8_9FUSO</name>
<evidence type="ECO:0000313" key="2">
    <source>
        <dbReference type="Proteomes" id="UP000263486"/>
    </source>
</evidence>
<gene>
    <name evidence="1" type="ORF">DYH56_10610</name>
</gene>
<protein>
    <submittedName>
        <fullName evidence="1">Uncharacterized protein</fullName>
    </submittedName>
</protein>
<dbReference type="RefSeq" id="WP_114642847.1">
    <property type="nucleotide sequence ID" value="NZ_JAACIO010000019.1"/>
</dbReference>
<proteinExistence type="predicted"/>